<reference evidence="5" key="1">
    <citation type="submission" date="2015-11" db="EMBL/GenBank/DDBJ databases">
        <title>De novo transcriptome assembly of four potential Pierce s Disease insect vectors from Arizona vineyards.</title>
        <authorList>
            <person name="Tassone E.E."/>
        </authorList>
    </citation>
    <scope>NUCLEOTIDE SEQUENCE</scope>
</reference>
<dbReference type="InterPro" id="IPR001680">
    <property type="entry name" value="WD40_rpt"/>
</dbReference>
<name>A0A1B6EYB2_9HEMI</name>
<dbReference type="Gene3D" id="1.20.1280.50">
    <property type="match status" value="1"/>
</dbReference>
<dbReference type="Pfam" id="PF12937">
    <property type="entry name" value="F-box-like"/>
    <property type="match status" value="1"/>
</dbReference>
<evidence type="ECO:0000256" key="2">
    <source>
        <dbReference type="ARBA" id="ARBA00022737"/>
    </source>
</evidence>
<dbReference type="InterPro" id="IPR036047">
    <property type="entry name" value="F-box-like_dom_sf"/>
</dbReference>
<evidence type="ECO:0000313" key="5">
    <source>
        <dbReference type="EMBL" id="JAS43026.1"/>
    </source>
</evidence>
<dbReference type="InterPro" id="IPR015943">
    <property type="entry name" value="WD40/YVTN_repeat-like_dom_sf"/>
</dbReference>
<keyword evidence="1 3" id="KW-0853">WD repeat</keyword>
<dbReference type="SUPFAM" id="SSF50978">
    <property type="entry name" value="WD40 repeat-like"/>
    <property type="match status" value="1"/>
</dbReference>
<dbReference type="PROSITE" id="PS50181">
    <property type="entry name" value="FBOX"/>
    <property type="match status" value="1"/>
</dbReference>
<feature type="repeat" description="WD" evidence="3">
    <location>
        <begin position="115"/>
        <end position="156"/>
    </location>
</feature>
<dbReference type="SUPFAM" id="SSF81383">
    <property type="entry name" value="F-box domain"/>
    <property type="match status" value="1"/>
</dbReference>
<accession>A0A1B6EYB2</accession>
<dbReference type="PANTHER" id="PTHR19855:SF34">
    <property type="entry name" value="F-BOX_WD REPEAT-CONTAINING PROTEIN 9"/>
    <property type="match status" value="1"/>
</dbReference>
<dbReference type="InterPro" id="IPR019775">
    <property type="entry name" value="WD40_repeat_CS"/>
</dbReference>
<dbReference type="Gene3D" id="2.130.10.10">
    <property type="entry name" value="YVTN repeat-like/Quinoprotein amine dehydrogenase"/>
    <property type="match status" value="2"/>
</dbReference>
<dbReference type="SMART" id="SM00320">
    <property type="entry name" value="WD40"/>
    <property type="match status" value="6"/>
</dbReference>
<dbReference type="InterPro" id="IPR001810">
    <property type="entry name" value="F-box_dom"/>
</dbReference>
<dbReference type="PROSITE" id="PS00678">
    <property type="entry name" value="WD_REPEATS_1"/>
    <property type="match status" value="1"/>
</dbReference>
<proteinExistence type="predicted"/>
<dbReference type="PANTHER" id="PTHR19855">
    <property type="entry name" value="WD40 REPEAT PROTEIN 12, 37"/>
    <property type="match status" value="1"/>
</dbReference>
<dbReference type="Pfam" id="PF00400">
    <property type="entry name" value="WD40"/>
    <property type="match status" value="3"/>
</dbReference>
<protein>
    <recommendedName>
        <fullName evidence="4">F-box domain-containing protein</fullName>
    </recommendedName>
</protein>
<sequence length="402" mass="45246">MEDMSDTDLQSCAEIEEFQLTLNTIPVEVFLHICTFLDGKELIKTLKIVCRSFYEILSDDEVWRSWLKKRWPELPTSNVFYKDEDIPGHTVCLQVDRGLKLWSKEECNIRKFRNESVHISTVDTVKIIQEGRVGISGSRDRSLGVWSLTDGLSLVDQMSSAHNGWIWSLATTPKGDQFYSSSWDSSIKMWTLDQQLREVFCFKCKAAALSLACRDGLVAAGQFTSNVAVFDPKLGGMPVMEYTCHNRSIMDICIVRDFIVAVSEDRTLSVWDITAGKIFKSGITVTKEGHPMTVSFRKSNLLFVGDTENRLHIFNTLDDSFELMESFDMGHRPRGSITSMWQNEGFVITGSKDTTVRIHTATRPPHLINQLTSAQGCVTSLDFADPALLAGCGNAVQLWLPC</sequence>
<dbReference type="PROSITE" id="PS50082">
    <property type="entry name" value="WD_REPEATS_2"/>
    <property type="match status" value="3"/>
</dbReference>
<dbReference type="PROSITE" id="PS50294">
    <property type="entry name" value="WD_REPEATS_REGION"/>
    <property type="match status" value="1"/>
</dbReference>
<organism evidence="5">
    <name type="scientific">Cuerna arida</name>
    <dbReference type="NCBI Taxonomy" id="1464854"/>
    <lineage>
        <taxon>Eukaryota</taxon>
        <taxon>Metazoa</taxon>
        <taxon>Ecdysozoa</taxon>
        <taxon>Arthropoda</taxon>
        <taxon>Hexapoda</taxon>
        <taxon>Insecta</taxon>
        <taxon>Pterygota</taxon>
        <taxon>Neoptera</taxon>
        <taxon>Paraneoptera</taxon>
        <taxon>Hemiptera</taxon>
        <taxon>Auchenorrhyncha</taxon>
        <taxon>Membracoidea</taxon>
        <taxon>Cicadellidae</taxon>
        <taxon>Cicadellinae</taxon>
        <taxon>Proconiini</taxon>
        <taxon>Cuerna</taxon>
    </lineage>
</organism>
<dbReference type="InterPro" id="IPR036322">
    <property type="entry name" value="WD40_repeat_dom_sf"/>
</dbReference>
<dbReference type="EMBL" id="GECZ01026743">
    <property type="protein sequence ID" value="JAS43026.1"/>
    <property type="molecule type" value="Transcribed_RNA"/>
</dbReference>
<keyword evidence="2" id="KW-0677">Repeat</keyword>
<feature type="repeat" description="WD" evidence="3">
    <location>
        <begin position="242"/>
        <end position="281"/>
    </location>
</feature>
<feature type="repeat" description="WD" evidence="3">
    <location>
        <begin position="159"/>
        <end position="193"/>
    </location>
</feature>
<evidence type="ECO:0000256" key="3">
    <source>
        <dbReference type="PROSITE-ProRule" id="PRU00221"/>
    </source>
</evidence>
<feature type="domain" description="F-box" evidence="4">
    <location>
        <begin position="19"/>
        <end position="66"/>
    </location>
</feature>
<evidence type="ECO:0000256" key="1">
    <source>
        <dbReference type="ARBA" id="ARBA00022574"/>
    </source>
</evidence>
<dbReference type="AlphaFoldDB" id="A0A1B6EYB2"/>
<evidence type="ECO:0000259" key="4">
    <source>
        <dbReference type="PROSITE" id="PS50181"/>
    </source>
</evidence>
<gene>
    <name evidence="5" type="ORF">g.13068</name>
</gene>